<dbReference type="PANTHER" id="PTHR46551:SF1">
    <property type="entry name" value="SAP DOMAIN-CONTAINING RIBONUCLEOPROTEIN"/>
    <property type="match status" value="1"/>
</dbReference>
<dbReference type="SUPFAM" id="SSF68906">
    <property type="entry name" value="SAP domain"/>
    <property type="match status" value="1"/>
</dbReference>
<dbReference type="AlphaFoldDB" id="A0AAW1MA49"/>
<evidence type="ECO:0000256" key="3">
    <source>
        <dbReference type="SAM" id="MobiDB-lite"/>
    </source>
</evidence>
<dbReference type="InterPro" id="IPR036361">
    <property type="entry name" value="SAP_dom_sf"/>
</dbReference>
<keyword evidence="6" id="KW-1185">Reference proteome</keyword>
<organism evidence="5 6">
    <name type="scientific">Popillia japonica</name>
    <name type="common">Japanese beetle</name>
    <dbReference type="NCBI Taxonomy" id="7064"/>
    <lineage>
        <taxon>Eukaryota</taxon>
        <taxon>Metazoa</taxon>
        <taxon>Ecdysozoa</taxon>
        <taxon>Arthropoda</taxon>
        <taxon>Hexapoda</taxon>
        <taxon>Insecta</taxon>
        <taxon>Pterygota</taxon>
        <taxon>Neoptera</taxon>
        <taxon>Endopterygota</taxon>
        <taxon>Coleoptera</taxon>
        <taxon>Polyphaga</taxon>
        <taxon>Scarabaeiformia</taxon>
        <taxon>Scarabaeidae</taxon>
        <taxon>Rutelinae</taxon>
        <taxon>Popillia</taxon>
    </lineage>
</organism>
<evidence type="ECO:0000313" key="6">
    <source>
        <dbReference type="Proteomes" id="UP001458880"/>
    </source>
</evidence>
<keyword evidence="1" id="KW-0597">Phosphoprotein</keyword>
<dbReference type="EMBL" id="JASPKY010000065">
    <property type="protein sequence ID" value="KAK9743843.1"/>
    <property type="molecule type" value="Genomic_DNA"/>
</dbReference>
<feature type="domain" description="SAP" evidence="4">
    <location>
        <begin position="32"/>
        <end position="66"/>
    </location>
</feature>
<dbReference type="PANTHER" id="PTHR46551">
    <property type="entry name" value="SAP DOMAIN-CONTAINING RIBONUCLEOPROTEIN"/>
    <property type="match status" value="1"/>
</dbReference>
<dbReference type="SMART" id="SM00513">
    <property type="entry name" value="SAP"/>
    <property type="match status" value="1"/>
</dbReference>
<dbReference type="GO" id="GO:0005634">
    <property type="term" value="C:nucleus"/>
    <property type="evidence" value="ECO:0007669"/>
    <property type="project" value="TreeGrafter"/>
</dbReference>
<sequence length="277" mass="31356">MNEKQGPMVWGFRISNQWKRVMDNILDENMDITKLKVPDLKRELKARGLSAVGNKNELMERLQNALKNKTEDSAGGESVDDLEEDLLNVDDDEHLDGSESGITDIDSAMDITHGQKSQKRKSQDGIPNDQPKQVKKVVLNRTSSNTDVTHNNSTDDSIEKDKVDEKKVVKLSELSAKDRLEMRAKKFGVPLTVDAKRAVRAERFGTSSSKSISNNSTSVDVLKQRAERFGINVSSVVTKLDNDERIKRRQERFGKVAENTSQNNKKEERLQRFKQTV</sequence>
<comment type="caution">
    <text evidence="5">The sequence shown here is derived from an EMBL/GenBank/DDBJ whole genome shotgun (WGS) entry which is preliminary data.</text>
</comment>
<name>A0AAW1MA49_POPJA</name>
<dbReference type="InterPro" id="IPR052240">
    <property type="entry name" value="SAP_domain_ribonucleoprotein"/>
</dbReference>
<gene>
    <name evidence="5" type="ORF">QE152_g8270</name>
</gene>
<feature type="region of interest" description="Disordered" evidence="3">
    <location>
        <begin position="251"/>
        <end position="277"/>
    </location>
</feature>
<dbReference type="Pfam" id="PF02037">
    <property type="entry name" value="SAP"/>
    <property type="match status" value="1"/>
</dbReference>
<dbReference type="InterPro" id="IPR003034">
    <property type="entry name" value="SAP_dom"/>
</dbReference>
<proteinExistence type="inferred from homology"/>
<evidence type="ECO:0000256" key="1">
    <source>
        <dbReference type="ARBA" id="ARBA00022553"/>
    </source>
</evidence>
<dbReference type="Gene3D" id="1.10.720.30">
    <property type="entry name" value="SAP domain"/>
    <property type="match status" value="1"/>
</dbReference>
<evidence type="ECO:0000313" key="5">
    <source>
        <dbReference type="EMBL" id="KAK9743843.1"/>
    </source>
</evidence>
<feature type="region of interest" description="Disordered" evidence="3">
    <location>
        <begin position="90"/>
        <end position="159"/>
    </location>
</feature>
<protein>
    <submittedName>
        <fullName evidence="5">SAP domain</fullName>
    </submittedName>
</protein>
<accession>A0AAW1MA49</accession>
<evidence type="ECO:0000259" key="4">
    <source>
        <dbReference type="PROSITE" id="PS50800"/>
    </source>
</evidence>
<dbReference type="GO" id="GO:0016973">
    <property type="term" value="P:poly(A)+ mRNA export from nucleus"/>
    <property type="evidence" value="ECO:0007669"/>
    <property type="project" value="TreeGrafter"/>
</dbReference>
<feature type="compositionally biased region" description="Polar residues" evidence="3">
    <location>
        <begin position="140"/>
        <end position="155"/>
    </location>
</feature>
<comment type="similarity">
    <text evidence="2">Belongs to the SAP domain-containing ribonucleoprotein family.</text>
</comment>
<dbReference type="Proteomes" id="UP001458880">
    <property type="component" value="Unassembled WGS sequence"/>
</dbReference>
<evidence type="ECO:0000256" key="2">
    <source>
        <dbReference type="ARBA" id="ARBA00046328"/>
    </source>
</evidence>
<dbReference type="PROSITE" id="PS50800">
    <property type="entry name" value="SAP"/>
    <property type="match status" value="1"/>
</dbReference>
<reference evidence="5 6" key="1">
    <citation type="journal article" date="2024" name="BMC Genomics">
        <title>De novo assembly and annotation of Popillia japonica's genome with initial clues to its potential as an invasive pest.</title>
        <authorList>
            <person name="Cucini C."/>
            <person name="Boschi S."/>
            <person name="Funari R."/>
            <person name="Cardaioli E."/>
            <person name="Iannotti N."/>
            <person name="Marturano G."/>
            <person name="Paoli F."/>
            <person name="Bruttini M."/>
            <person name="Carapelli A."/>
            <person name="Frati F."/>
            <person name="Nardi F."/>
        </authorList>
    </citation>
    <scope>NUCLEOTIDE SEQUENCE [LARGE SCALE GENOMIC DNA]</scope>
    <source>
        <strain evidence="5">DMR45628</strain>
    </source>
</reference>